<gene>
    <name evidence="1" type="ORF">BRAPAZ1V2_A03P16340.2</name>
</gene>
<reference evidence="1 2" key="1">
    <citation type="submission" date="2021-07" db="EMBL/GenBank/DDBJ databases">
        <authorList>
            <consortium name="Genoscope - CEA"/>
            <person name="William W."/>
        </authorList>
    </citation>
    <scope>NUCLEOTIDE SEQUENCE [LARGE SCALE GENOMIC DNA]</scope>
</reference>
<name>A0A8D9GGM3_BRACM</name>
<evidence type="ECO:0000313" key="1">
    <source>
        <dbReference type="EMBL" id="CAG7880291.1"/>
    </source>
</evidence>
<dbReference type="Proteomes" id="UP000694005">
    <property type="component" value="Chromosome A03"/>
</dbReference>
<dbReference type="AlphaFoldDB" id="A0A8D9GGM3"/>
<evidence type="ECO:0000313" key="2">
    <source>
        <dbReference type="Proteomes" id="UP000694005"/>
    </source>
</evidence>
<sequence length="62" mass="6977">LRFFQSFIIYHIGIDQNRGIDPSTHRKRLVSTSCTLSVLVVFASQITNLVGQLGPRLSSLFK</sequence>
<organism evidence="1 2">
    <name type="scientific">Brassica campestris</name>
    <name type="common">Field mustard</name>
    <dbReference type="NCBI Taxonomy" id="3711"/>
    <lineage>
        <taxon>Eukaryota</taxon>
        <taxon>Viridiplantae</taxon>
        <taxon>Streptophyta</taxon>
        <taxon>Embryophyta</taxon>
        <taxon>Tracheophyta</taxon>
        <taxon>Spermatophyta</taxon>
        <taxon>Magnoliopsida</taxon>
        <taxon>eudicotyledons</taxon>
        <taxon>Gunneridae</taxon>
        <taxon>Pentapetalae</taxon>
        <taxon>rosids</taxon>
        <taxon>malvids</taxon>
        <taxon>Brassicales</taxon>
        <taxon>Brassicaceae</taxon>
        <taxon>Brassiceae</taxon>
        <taxon>Brassica</taxon>
    </lineage>
</organism>
<accession>A0A8D9GGM3</accession>
<feature type="non-terminal residue" evidence="1">
    <location>
        <position position="1"/>
    </location>
</feature>
<dbReference type="EMBL" id="LS974619">
    <property type="protein sequence ID" value="CAG7880291.1"/>
    <property type="molecule type" value="Genomic_DNA"/>
</dbReference>
<protein>
    <submittedName>
        <fullName evidence="1">Uncharacterized protein</fullName>
    </submittedName>
</protein>
<proteinExistence type="predicted"/>